<feature type="domain" description="Retrotransposon gag" evidence="3">
    <location>
        <begin position="214"/>
        <end position="307"/>
    </location>
</feature>
<gene>
    <name evidence="4" type="ORF">QYE76_032637</name>
</gene>
<proteinExistence type="predicted"/>
<organism evidence="4 5">
    <name type="scientific">Lolium multiflorum</name>
    <name type="common">Italian ryegrass</name>
    <name type="synonym">Lolium perenne subsp. multiflorum</name>
    <dbReference type="NCBI Taxonomy" id="4521"/>
    <lineage>
        <taxon>Eukaryota</taxon>
        <taxon>Viridiplantae</taxon>
        <taxon>Streptophyta</taxon>
        <taxon>Embryophyta</taxon>
        <taxon>Tracheophyta</taxon>
        <taxon>Spermatophyta</taxon>
        <taxon>Magnoliopsida</taxon>
        <taxon>Liliopsida</taxon>
        <taxon>Poales</taxon>
        <taxon>Poaceae</taxon>
        <taxon>BOP clade</taxon>
        <taxon>Pooideae</taxon>
        <taxon>Poodae</taxon>
        <taxon>Poeae</taxon>
        <taxon>Poeae Chloroplast Group 2 (Poeae type)</taxon>
        <taxon>Loliodinae</taxon>
        <taxon>Loliinae</taxon>
        <taxon>Lolium</taxon>
    </lineage>
</organism>
<dbReference type="PANTHER" id="PTHR33223">
    <property type="entry name" value="CCHC-TYPE DOMAIN-CONTAINING PROTEIN"/>
    <property type="match status" value="1"/>
</dbReference>
<feature type="compositionally biased region" description="Low complexity" evidence="1">
    <location>
        <begin position="88"/>
        <end position="101"/>
    </location>
</feature>
<dbReference type="EMBL" id="JAUUTY010000007">
    <property type="protein sequence ID" value="KAK1608964.1"/>
    <property type="molecule type" value="Genomic_DNA"/>
</dbReference>
<feature type="region of interest" description="Disordered" evidence="1">
    <location>
        <begin position="1"/>
        <end position="59"/>
    </location>
</feature>
<dbReference type="InterPro" id="IPR005162">
    <property type="entry name" value="Retrotrans_gag_dom"/>
</dbReference>
<feature type="region of interest" description="Disordered" evidence="1">
    <location>
        <begin position="789"/>
        <end position="814"/>
    </location>
</feature>
<evidence type="ECO:0000313" key="4">
    <source>
        <dbReference type="EMBL" id="KAK1608964.1"/>
    </source>
</evidence>
<dbReference type="Pfam" id="PF03732">
    <property type="entry name" value="Retrotrans_gag"/>
    <property type="match status" value="1"/>
</dbReference>
<evidence type="ECO:0000259" key="2">
    <source>
        <dbReference type="Pfam" id="PF03078"/>
    </source>
</evidence>
<comment type="caution">
    <text evidence="4">The sequence shown here is derived from an EMBL/GenBank/DDBJ whole genome shotgun (WGS) entry which is preliminary data.</text>
</comment>
<dbReference type="AlphaFoldDB" id="A0AAD8QVV9"/>
<dbReference type="PANTHER" id="PTHR33223:SF6">
    <property type="entry name" value="CCHC-TYPE DOMAIN-CONTAINING PROTEIN"/>
    <property type="match status" value="1"/>
</dbReference>
<keyword evidence="5" id="KW-1185">Reference proteome</keyword>
<protein>
    <recommendedName>
        <fullName evidence="6">Retrotransposon gag domain-containing protein</fullName>
    </recommendedName>
</protein>
<feature type="compositionally biased region" description="Basic and acidic residues" evidence="1">
    <location>
        <begin position="476"/>
        <end position="491"/>
    </location>
</feature>
<evidence type="ECO:0000259" key="3">
    <source>
        <dbReference type="Pfam" id="PF03732"/>
    </source>
</evidence>
<feature type="region of interest" description="Disordered" evidence="1">
    <location>
        <begin position="402"/>
        <end position="491"/>
    </location>
</feature>
<accession>A0AAD8QVV9</accession>
<dbReference type="InterPro" id="IPR004312">
    <property type="entry name" value="ATHILA_Orf1_C"/>
</dbReference>
<dbReference type="Proteomes" id="UP001231189">
    <property type="component" value="Unassembled WGS sequence"/>
</dbReference>
<dbReference type="Pfam" id="PF03078">
    <property type="entry name" value="ATHILA"/>
    <property type="match status" value="1"/>
</dbReference>
<feature type="domain" description="Arabidopsis retrotransposon Orf1 C-terminal" evidence="2">
    <location>
        <begin position="486"/>
        <end position="653"/>
    </location>
</feature>
<feature type="compositionally biased region" description="Basic and acidic residues" evidence="1">
    <location>
        <begin position="412"/>
        <end position="426"/>
    </location>
</feature>
<feature type="region of interest" description="Disordered" evidence="1">
    <location>
        <begin position="86"/>
        <end position="107"/>
    </location>
</feature>
<evidence type="ECO:0000256" key="1">
    <source>
        <dbReference type="SAM" id="MobiDB-lite"/>
    </source>
</evidence>
<reference evidence="4" key="1">
    <citation type="submission" date="2023-07" db="EMBL/GenBank/DDBJ databases">
        <title>A chromosome-level genome assembly of Lolium multiflorum.</title>
        <authorList>
            <person name="Chen Y."/>
            <person name="Copetti D."/>
            <person name="Kolliker R."/>
            <person name="Studer B."/>
        </authorList>
    </citation>
    <scope>NUCLEOTIDE SEQUENCE</scope>
    <source>
        <strain evidence="4">02402/16</strain>
        <tissue evidence="4">Leaf</tissue>
    </source>
</reference>
<evidence type="ECO:0008006" key="6">
    <source>
        <dbReference type="Google" id="ProtNLM"/>
    </source>
</evidence>
<name>A0AAD8QVV9_LOLMU</name>
<feature type="compositionally biased region" description="Acidic residues" evidence="1">
    <location>
        <begin position="459"/>
        <end position="475"/>
    </location>
</feature>
<evidence type="ECO:0000313" key="5">
    <source>
        <dbReference type="Proteomes" id="UP001231189"/>
    </source>
</evidence>
<sequence>MGKPRDAKVAILPSTTRKGTTLSTSAALDSPSVISQLVSPPQASRVGISAESENSSDNFDDASTVLDNTGSLGPFLDATIARSRQIENTETPNENTVTPVNSPETDDLDEDYVELDDDFIDKCNATTSTSNLKKLIAQHAVRYKLSPDPKFATSPINIKDKDYDFSLDLSHISIVEKTPFVVLKKSVVEHMNELSTLSSLFSDDVKMRTYFVAKIFPFSLKDDAKIWYNSFPPDSIDSPSCLLDVFFRKYFPASAQHIALQRIYSFDQEDGEKLPEAWARFCSLIRARPGHDLEKHDLLDIFYSGLTIESRAYLDSCADCVFRKRTPDEAEELLAKISKNHDDWSTPEPTPTPILKNRGMIELNDEDMREAKKSLMEKGIKSEDVKNLPPIEDLCKIIPPSSTIEDPLYPEGHPKRIEQDSQRTKETSSPSKKKKKKHKAVVESSEPVNDPNSISISDAETESGNEHDEDNDNNDTPDKEEIEKEPEKHAKNKKYTKEDFITKKHGLLDDFLTLVGKAGLTTYMEDERKQYYMLTKIFVESFKFNNKHFHPTVAFRIYGNPIAMKLKDFCAALNIAPVGTAKKIEDNPKALLELYREITNDDCRTIQRGKIRNIQLPAIKYFAYYLATSILGRENTSNISSYHLAFLIAALTGETPYHLGALVARRLSNKGPIFGGIIASRILAHLDLPLDPTDVELTPVRLDIAAMKSHQFVTTDSSMDNIVYRMLFADGDEREVLLPQTDLFSVHREPWSRSKEEVDEQLKIQGFHQQHDSEDAEPSYDYTVTYPVASSSTYPEQGPSSSYYGDTTSWGPWE</sequence>
<feature type="compositionally biased region" description="Polar residues" evidence="1">
    <location>
        <begin position="13"/>
        <end position="42"/>
    </location>
</feature>